<reference evidence="3" key="1">
    <citation type="journal article" date="2015" name="Nature">
        <title>Complex archaea that bridge the gap between prokaryotes and eukaryotes.</title>
        <authorList>
            <person name="Spang A."/>
            <person name="Saw J.H."/>
            <person name="Jorgensen S.L."/>
            <person name="Zaremba-Niedzwiedzka K."/>
            <person name="Martijn J."/>
            <person name="Lind A.E."/>
            <person name="van Eijk R."/>
            <person name="Schleper C."/>
            <person name="Guy L."/>
            <person name="Ettema T.J."/>
        </authorList>
    </citation>
    <scope>NUCLEOTIDE SEQUENCE</scope>
</reference>
<dbReference type="EMBL" id="LAZR01000407">
    <property type="protein sequence ID" value="KKN70281.1"/>
    <property type="molecule type" value="Genomic_DNA"/>
</dbReference>
<name>A0A0F9V9R1_9ZZZZ</name>
<feature type="region of interest" description="Disordered" evidence="1">
    <location>
        <begin position="72"/>
        <end position="143"/>
    </location>
</feature>
<feature type="compositionally biased region" description="Polar residues" evidence="1">
    <location>
        <begin position="85"/>
        <end position="95"/>
    </location>
</feature>
<comment type="caution">
    <text evidence="3">The sequence shown here is derived from an EMBL/GenBank/DDBJ whole genome shotgun (WGS) entry which is preliminary data.</text>
</comment>
<dbReference type="InterPro" id="IPR046258">
    <property type="entry name" value="DUF6291"/>
</dbReference>
<evidence type="ECO:0000259" key="2">
    <source>
        <dbReference type="Pfam" id="PF19808"/>
    </source>
</evidence>
<evidence type="ECO:0000256" key="1">
    <source>
        <dbReference type="SAM" id="MobiDB-lite"/>
    </source>
</evidence>
<dbReference type="Pfam" id="PF19808">
    <property type="entry name" value="DUF6291"/>
    <property type="match status" value="1"/>
</dbReference>
<protein>
    <recommendedName>
        <fullName evidence="2">DUF6291 domain-containing protein</fullName>
    </recommendedName>
</protein>
<dbReference type="AlphaFoldDB" id="A0A0F9V9R1"/>
<feature type="domain" description="DUF6291" evidence="2">
    <location>
        <begin position="4"/>
        <end position="81"/>
    </location>
</feature>
<evidence type="ECO:0000313" key="3">
    <source>
        <dbReference type="EMBL" id="KKN70281.1"/>
    </source>
</evidence>
<sequence length="225" mass="25747">MKDSFILFLEQEQTVDLLSDEQAGKLLKGLYDMVRGEKISFDDRLLNMAFIPIRQSIERNIEKYQKICDRNKLNGSQGGRPPNNPVGSLGSQDNPENPDGYSGNPPDSDRDPYRVPDPDPDPDLLPPSAPKKRKRKSQVPEDFEPNNNLIVEVANKYPSLKIGNEIQAFKDFHISKGTLFLDFDRAFRTWCRNAIKFDPPKKTKSMEEEDKSIAYVDEQMRISNL</sequence>
<feature type="compositionally biased region" description="Basic and acidic residues" evidence="1">
    <location>
        <begin position="107"/>
        <end position="117"/>
    </location>
</feature>
<gene>
    <name evidence="3" type="ORF">LCGC14_0433070</name>
</gene>
<proteinExistence type="predicted"/>
<organism evidence="3">
    <name type="scientific">marine sediment metagenome</name>
    <dbReference type="NCBI Taxonomy" id="412755"/>
    <lineage>
        <taxon>unclassified sequences</taxon>
        <taxon>metagenomes</taxon>
        <taxon>ecological metagenomes</taxon>
    </lineage>
</organism>
<accession>A0A0F9V9R1</accession>